<evidence type="ECO:0000313" key="2">
    <source>
        <dbReference type="Proteomes" id="UP001558652"/>
    </source>
</evidence>
<dbReference type="AlphaFoldDB" id="A0ABD0YYH1"/>
<dbReference type="PANTHER" id="PTHR11012">
    <property type="entry name" value="PROTEIN KINASE-LIKE DOMAIN-CONTAINING"/>
    <property type="match status" value="1"/>
</dbReference>
<protein>
    <submittedName>
        <fullName evidence="1">Uncharacterized protein</fullName>
    </submittedName>
</protein>
<keyword evidence="2" id="KW-1185">Reference proteome</keyword>
<reference evidence="1 2" key="1">
    <citation type="submission" date="2024-07" db="EMBL/GenBank/DDBJ databases">
        <title>Chromosome-level genome assembly of the water stick insect Ranatra chinensis (Heteroptera: Nepidae).</title>
        <authorList>
            <person name="Liu X."/>
        </authorList>
    </citation>
    <scope>NUCLEOTIDE SEQUENCE [LARGE SCALE GENOMIC DNA]</scope>
    <source>
        <strain evidence="1">Cailab_2021Rc</strain>
        <tissue evidence="1">Muscle</tissue>
    </source>
</reference>
<sequence length="211" mass="24113">MEVSKDWLESVLKNHSKETSVDKIICLETEPAVGKGECYSSQIVRVKLKILYASGKTANRSVLYKKLPDNEDLRQFLTEYNAFPAEIDTFSDIIPRMDELMSEHGDTNEKLWCDCLWFNRYDQLVLQDLKEMGYRNLARQSGMNVEHGVVTLNALGRLHGMSAILLQKKRIHPGLLKPYPMGRNDPTSNHLLSLGCSILAQVIKENWGSEW</sequence>
<name>A0ABD0YYH1_9HEMI</name>
<evidence type="ECO:0000313" key="1">
    <source>
        <dbReference type="EMBL" id="KAL1140751.1"/>
    </source>
</evidence>
<gene>
    <name evidence="1" type="ORF">AAG570_000681</name>
</gene>
<dbReference type="Pfam" id="PF02958">
    <property type="entry name" value="EcKL"/>
    <property type="match status" value="1"/>
</dbReference>
<dbReference type="InterPro" id="IPR004119">
    <property type="entry name" value="EcKL"/>
</dbReference>
<dbReference type="Proteomes" id="UP001558652">
    <property type="component" value="Unassembled WGS sequence"/>
</dbReference>
<proteinExistence type="predicted"/>
<dbReference type="EMBL" id="JBFDAA010000001">
    <property type="protein sequence ID" value="KAL1140751.1"/>
    <property type="molecule type" value="Genomic_DNA"/>
</dbReference>
<comment type="caution">
    <text evidence="1">The sequence shown here is derived from an EMBL/GenBank/DDBJ whole genome shotgun (WGS) entry which is preliminary data.</text>
</comment>
<accession>A0ABD0YYH1</accession>
<organism evidence="1 2">
    <name type="scientific">Ranatra chinensis</name>
    <dbReference type="NCBI Taxonomy" id="642074"/>
    <lineage>
        <taxon>Eukaryota</taxon>
        <taxon>Metazoa</taxon>
        <taxon>Ecdysozoa</taxon>
        <taxon>Arthropoda</taxon>
        <taxon>Hexapoda</taxon>
        <taxon>Insecta</taxon>
        <taxon>Pterygota</taxon>
        <taxon>Neoptera</taxon>
        <taxon>Paraneoptera</taxon>
        <taxon>Hemiptera</taxon>
        <taxon>Heteroptera</taxon>
        <taxon>Panheteroptera</taxon>
        <taxon>Nepomorpha</taxon>
        <taxon>Nepidae</taxon>
        <taxon>Ranatrinae</taxon>
        <taxon>Ranatra</taxon>
    </lineage>
</organism>
<dbReference type="PANTHER" id="PTHR11012:SF56">
    <property type="entry name" value="CHK KINASE-LIKE DOMAIN-CONTAINING PROTEIN-RELATED"/>
    <property type="match status" value="1"/>
</dbReference>